<dbReference type="Proteomes" id="UP000749646">
    <property type="component" value="Unassembled WGS sequence"/>
</dbReference>
<dbReference type="AlphaFoldDB" id="A0A9P6LZH6"/>
<feature type="region of interest" description="Disordered" evidence="1">
    <location>
        <begin position="70"/>
        <end position="89"/>
    </location>
</feature>
<name>A0A9P6LZH6_9FUNG</name>
<evidence type="ECO:0000256" key="1">
    <source>
        <dbReference type="SAM" id="MobiDB-lite"/>
    </source>
</evidence>
<gene>
    <name evidence="2" type="ORF">BGZ65_003678</name>
</gene>
<protein>
    <submittedName>
        <fullName evidence="2">Uncharacterized protein</fullName>
    </submittedName>
</protein>
<dbReference type="EMBL" id="JAAAHW010006789">
    <property type="protein sequence ID" value="KAF9954987.1"/>
    <property type="molecule type" value="Genomic_DNA"/>
</dbReference>
<proteinExistence type="predicted"/>
<evidence type="ECO:0000313" key="3">
    <source>
        <dbReference type="Proteomes" id="UP000749646"/>
    </source>
</evidence>
<evidence type="ECO:0000313" key="2">
    <source>
        <dbReference type="EMBL" id="KAF9954987.1"/>
    </source>
</evidence>
<keyword evidence="3" id="KW-1185">Reference proteome</keyword>
<accession>A0A9P6LZH6</accession>
<feature type="non-terminal residue" evidence="2">
    <location>
        <position position="1"/>
    </location>
</feature>
<sequence>TRSLFNTDSSITNNTNEDTTSHFTSAMDSTSISEEGLLEEDTLAELRERMAILADEAKALNKHLGKLTMRLQSLPESSPEDPGEDEGRKMLCEQIRKFDHDSTRVKDQYRQLEKS</sequence>
<reference evidence="2" key="1">
    <citation type="journal article" date="2020" name="Fungal Divers.">
        <title>Resolving the Mortierellaceae phylogeny through synthesis of multi-gene phylogenetics and phylogenomics.</title>
        <authorList>
            <person name="Vandepol N."/>
            <person name="Liber J."/>
            <person name="Desiro A."/>
            <person name="Na H."/>
            <person name="Kennedy M."/>
            <person name="Barry K."/>
            <person name="Grigoriev I.V."/>
            <person name="Miller A.N."/>
            <person name="O'Donnell K."/>
            <person name="Stajich J.E."/>
            <person name="Bonito G."/>
        </authorList>
    </citation>
    <scope>NUCLEOTIDE SEQUENCE</scope>
    <source>
        <strain evidence="2">MES-2147</strain>
    </source>
</reference>
<feature type="region of interest" description="Disordered" evidence="1">
    <location>
        <begin position="1"/>
        <end position="34"/>
    </location>
</feature>
<organism evidence="2 3">
    <name type="scientific">Modicella reniformis</name>
    <dbReference type="NCBI Taxonomy" id="1440133"/>
    <lineage>
        <taxon>Eukaryota</taxon>
        <taxon>Fungi</taxon>
        <taxon>Fungi incertae sedis</taxon>
        <taxon>Mucoromycota</taxon>
        <taxon>Mortierellomycotina</taxon>
        <taxon>Mortierellomycetes</taxon>
        <taxon>Mortierellales</taxon>
        <taxon>Mortierellaceae</taxon>
        <taxon>Modicella</taxon>
    </lineage>
</organism>
<feature type="compositionally biased region" description="Polar residues" evidence="1">
    <location>
        <begin position="1"/>
        <end position="33"/>
    </location>
</feature>
<comment type="caution">
    <text evidence="2">The sequence shown here is derived from an EMBL/GenBank/DDBJ whole genome shotgun (WGS) entry which is preliminary data.</text>
</comment>